<comment type="subcellular location">
    <subcellularLocation>
        <location evidence="1 8">Cytoplasm</location>
    </subcellularLocation>
</comment>
<protein>
    <recommendedName>
        <fullName evidence="8">tRNA(Ile)-lysidine synthase</fullName>
        <ecNumber evidence="8">6.3.4.19</ecNumber>
    </recommendedName>
    <alternativeName>
        <fullName evidence="8">tRNA(Ile)-2-lysyl-cytidine synthase</fullName>
    </alternativeName>
    <alternativeName>
        <fullName evidence="8">tRNA(Ile)-lysidine synthetase</fullName>
    </alternativeName>
</protein>
<comment type="caution">
    <text evidence="10">The sequence shown here is derived from an EMBL/GenBank/DDBJ whole genome shotgun (WGS) entry which is preliminary data.</text>
</comment>
<evidence type="ECO:0000256" key="3">
    <source>
        <dbReference type="ARBA" id="ARBA00022598"/>
    </source>
</evidence>
<organism evidence="10 11">
    <name type="scientific">Vibrio agarilyticus</name>
    <dbReference type="NCBI Taxonomy" id="2726741"/>
    <lineage>
        <taxon>Bacteria</taxon>
        <taxon>Pseudomonadati</taxon>
        <taxon>Pseudomonadota</taxon>
        <taxon>Gammaproteobacteria</taxon>
        <taxon>Vibrionales</taxon>
        <taxon>Vibrionaceae</taxon>
        <taxon>Vibrio</taxon>
    </lineage>
</organism>
<dbReference type="SMART" id="SM00977">
    <property type="entry name" value="TilS_C"/>
    <property type="match status" value="1"/>
</dbReference>
<comment type="domain">
    <text evidence="8">The N-terminal region contains the highly conserved SGGXDS motif, predicted to be a P-loop motif involved in ATP binding.</text>
</comment>
<evidence type="ECO:0000256" key="6">
    <source>
        <dbReference type="ARBA" id="ARBA00022840"/>
    </source>
</evidence>
<reference evidence="10 11" key="1">
    <citation type="submission" date="2020-04" db="EMBL/GenBank/DDBJ databases">
        <title>Vibrio sp. SM6, a novel species isolated from seawater.</title>
        <authorList>
            <person name="Wang X."/>
        </authorList>
    </citation>
    <scope>NUCLEOTIDE SEQUENCE [LARGE SCALE GENOMIC DNA]</scope>
    <source>
        <strain evidence="10 11">SM6</strain>
    </source>
</reference>
<dbReference type="Gene3D" id="1.20.59.20">
    <property type="match status" value="1"/>
</dbReference>
<feature type="domain" description="Lysidine-tRNA(Ile) synthetase C-terminal" evidence="9">
    <location>
        <begin position="383"/>
        <end position="452"/>
    </location>
</feature>
<evidence type="ECO:0000313" key="11">
    <source>
        <dbReference type="Proteomes" id="UP000535589"/>
    </source>
</evidence>
<evidence type="ECO:0000256" key="4">
    <source>
        <dbReference type="ARBA" id="ARBA00022694"/>
    </source>
</evidence>
<dbReference type="Proteomes" id="UP000535589">
    <property type="component" value="Unassembled WGS sequence"/>
</dbReference>
<dbReference type="Pfam" id="PF01171">
    <property type="entry name" value="ATP_bind_3"/>
    <property type="match status" value="1"/>
</dbReference>
<comment type="catalytic activity">
    <reaction evidence="7 8">
        <text>cytidine(34) in tRNA(Ile2) + L-lysine + ATP = lysidine(34) in tRNA(Ile2) + AMP + diphosphate + H(+)</text>
        <dbReference type="Rhea" id="RHEA:43744"/>
        <dbReference type="Rhea" id="RHEA-COMP:10625"/>
        <dbReference type="Rhea" id="RHEA-COMP:10670"/>
        <dbReference type="ChEBI" id="CHEBI:15378"/>
        <dbReference type="ChEBI" id="CHEBI:30616"/>
        <dbReference type="ChEBI" id="CHEBI:32551"/>
        <dbReference type="ChEBI" id="CHEBI:33019"/>
        <dbReference type="ChEBI" id="CHEBI:82748"/>
        <dbReference type="ChEBI" id="CHEBI:83665"/>
        <dbReference type="ChEBI" id="CHEBI:456215"/>
        <dbReference type="EC" id="6.3.4.19"/>
    </reaction>
</comment>
<dbReference type="GO" id="GO:0006400">
    <property type="term" value="P:tRNA modification"/>
    <property type="evidence" value="ECO:0007669"/>
    <property type="project" value="UniProtKB-UniRule"/>
</dbReference>
<dbReference type="PANTHER" id="PTHR43033:SF1">
    <property type="entry name" value="TRNA(ILE)-LYSIDINE SYNTHASE-RELATED"/>
    <property type="match status" value="1"/>
</dbReference>
<dbReference type="EMBL" id="JABAIK010000008">
    <property type="protein sequence ID" value="NLS13170.1"/>
    <property type="molecule type" value="Genomic_DNA"/>
</dbReference>
<keyword evidence="4 8" id="KW-0819">tRNA processing</keyword>
<keyword evidence="5 8" id="KW-0547">Nucleotide-binding</keyword>
<evidence type="ECO:0000256" key="5">
    <source>
        <dbReference type="ARBA" id="ARBA00022741"/>
    </source>
</evidence>
<dbReference type="RefSeq" id="WP_168836266.1">
    <property type="nucleotide sequence ID" value="NZ_JABAIK010000008.1"/>
</dbReference>
<gene>
    <name evidence="8 10" type="primary">tilS</name>
    <name evidence="10" type="ORF">HGP28_09735</name>
</gene>
<dbReference type="EC" id="6.3.4.19" evidence="8"/>
<evidence type="ECO:0000313" key="10">
    <source>
        <dbReference type="EMBL" id="NLS13170.1"/>
    </source>
</evidence>
<name>A0A7X8TR04_9VIBR</name>
<comment type="similarity">
    <text evidence="8">Belongs to the tRNA(Ile)-lysidine synthase family.</text>
</comment>
<dbReference type="SUPFAM" id="SSF56037">
    <property type="entry name" value="PheT/TilS domain"/>
    <property type="match status" value="1"/>
</dbReference>
<keyword evidence="6 8" id="KW-0067">ATP-binding</keyword>
<dbReference type="SUPFAM" id="SSF52402">
    <property type="entry name" value="Adenine nucleotide alpha hydrolases-like"/>
    <property type="match status" value="1"/>
</dbReference>
<evidence type="ECO:0000256" key="7">
    <source>
        <dbReference type="ARBA" id="ARBA00048539"/>
    </source>
</evidence>
<accession>A0A7X8TR04</accession>
<dbReference type="PANTHER" id="PTHR43033">
    <property type="entry name" value="TRNA(ILE)-LYSIDINE SYNTHASE-RELATED"/>
    <property type="match status" value="1"/>
</dbReference>
<dbReference type="SUPFAM" id="SSF82829">
    <property type="entry name" value="MesJ substrate recognition domain-like"/>
    <property type="match status" value="1"/>
</dbReference>
<dbReference type="AlphaFoldDB" id="A0A7X8TR04"/>
<keyword evidence="2 8" id="KW-0963">Cytoplasm</keyword>
<evidence type="ECO:0000256" key="1">
    <source>
        <dbReference type="ARBA" id="ARBA00004496"/>
    </source>
</evidence>
<sequence>MTATPRFSIELDALYRRFCQDLEQALPSGQWVVALSGGLDSQLLLYFSNRYCKAHNKSLIAVHVHHGLSDNADAWAQACAQRCQTLGVECVIERVSLSGSGGIEQQARRARYLALEKHIQRGDTLLTGQHGDDQLETVLLALKRGSGPRGLAAMGQFTAFGQGHLLRPLLKFTRAELEFAANELNLAWVEDESNDDIRFERNYLRHEVIPPLRQRWPNIAQAVTRSAELCAEQEQLLMTLMRPRLDAIMSRDNALSIAQLQQESMAARHYLLRLWLDENGVLMPTYAQLQAMWQDVAMAQEDANPVFQLGSGQIRRFSGHLYFVTQTQSLAFWHQPLTLGQTTILPDGVGSLTLGGDLLDAIPTLQACDWSASLRLPQQGESWQIVFEPQGRMAHPEGRVGSRKLKKLFQEYHVPSWLRRRIPIVLCNEKVVAVAGLFVDRDFSGSDCALIWRKSSKFVPDS</sequence>
<dbReference type="NCBIfam" id="TIGR02433">
    <property type="entry name" value="lysidine_TilS_C"/>
    <property type="match status" value="1"/>
</dbReference>
<dbReference type="Pfam" id="PF11734">
    <property type="entry name" value="TilS_C"/>
    <property type="match status" value="1"/>
</dbReference>
<keyword evidence="11" id="KW-1185">Reference proteome</keyword>
<dbReference type="Pfam" id="PF09179">
    <property type="entry name" value="TilS"/>
    <property type="match status" value="1"/>
</dbReference>
<dbReference type="InterPro" id="IPR012796">
    <property type="entry name" value="Lysidine-tRNA-synth_C"/>
</dbReference>
<dbReference type="GO" id="GO:0032267">
    <property type="term" value="F:tRNA(Ile)-lysidine synthase activity"/>
    <property type="evidence" value="ECO:0007669"/>
    <property type="project" value="UniProtKB-EC"/>
</dbReference>
<dbReference type="GO" id="GO:0005737">
    <property type="term" value="C:cytoplasm"/>
    <property type="evidence" value="ECO:0007669"/>
    <property type="project" value="UniProtKB-SubCell"/>
</dbReference>
<dbReference type="HAMAP" id="MF_01161">
    <property type="entry name" value="tRNA_Ile_lys_synt"/>
    <property type="match status" value="1"/>
</dbReference>
<dbReference type="InterPro" id="IPR015262">
    <property type="entry name" value="tRNA_Ile_lys_synt_subst-bd"/>
</dbReference>
<dbReference type="InterPro" id="IPR011063">
    <property type="entry name" value="TilS/TtcA_N"/>
</dbReference>
<evidence type="ECO:0000259" key="9">
    <source>
        <dbReference type="SMART" id="SM00977"/>
    </source>
</evidence>
<dbReference type="Gene3D" id="3.40.50.620">
    <property type="entry name" value="HUPs"/>
    <property type="match status" value="1"/>
</dbReference>
<dbReference type="InterPro" id="IPR012795">
    <property type="entry name" value="tRNA_Ile_lys_synt_N"/>
</dbReference>
<dbReference type="CDD" id="cd01992">
    <property type="entry name" value="TilS_N"/>
    <property type="match status" value="1"/>
</dbReference>
<comment type="function">
    <text evidence="8">Ligates lysine onto the cytidine present at position 34 of the AUA codon-specific tRNA(Ile) that contains the anticodon CAU, in an ATP-dependent manner. Cytidine is converted to lysidine, thus changing the amino acid specificity of the tRNA from methionine to isoleucine.</text>
</comment>
<dbReference type="InterPro" id="IPR014729">
    <property type="entry name" value="Rossmann-like_a/b/a_fold"/>
</dbReference>
<proteinExistence type="inferred from homology"/>
<dbReference type="NCBIfam" id="TIGR02432">
    <property type="entry name" value="lysidine_TilS_N"/>
    <property type="match status" value="1"/>
</dbReference>
<dbReference type="GO" id="GO:0005524">
    <property type="term" value="F:ATP binding"/>
    <property type="evidence" value="ECO:0007669"/>
    <property type="project" value="UniProtKB-UniRule"/>
</dbReference>
<evidence type="ECO:0000256" key="2">
    <source>
        <dbReference type="ARBA" id="ARBA00022490"/>
    </source>
</evidence>
<keyword evidence="3 8" id="KW-0436">Ligase</keyword>
<evidence type="ECO:0000256" key="8">
    <source>
        <dbReference type="HAMAP-Rule" id="MF_01161"/>
    </source>
</evidence>
<feature type="binding site" evidence="8">
    <location>
        <begin position="36"/>
        <end position="41"/>
    </location>
    <ligand>
        <name>ATP</name>
        <dbReference type="ChEBI" id="CHEBI:30616"/>
    </ligand>
</feature>
<dbReference type="InterPro" id="IPR012094">
    <property type="entry name" value="tRNA_Ile_lys_synt"/>
</dbReference>